<dbReference type="Gene3D" id="2.60.120.1440">
    <property type="match status" value="1"/>
</dbReference>
<protein>
    <recommendedName>
        <fullName evidence="2">FecR protein domain-containing protein</fullName>
    </recommendedName>
</protein>
<accession>A0A1B2LZJ3</accession>
<dbReference type="AlphaFoldDB" id="A0A1B2LZJ3"/>
<evidence type="ECO:0000313" key="3">
    <source>
        <dbReference type="EMBL" id="AOA58370.1"/>
    </source>
</evidence>
<keyword evidence="4" id="KW-1185">Reference proteome</keyword>
<keyword evidence="1" id="KW-0472">Membrane</keyword>
<sequence length="247" mass="28347">MGKLQHVQAQAAKKYLWLLAFIPVITALFFANEQQQWLADYRSPVGERKTIVLPDGGKIILNSRSAIDVQYSAQQRRIILRKGEIWIETQPDPLKRPFMVYTPQGVAQALGTKYWVKKEPKDVYVGVVQGAVKITTQQSQQQQLIGLNQQSRFNQNHVQQPVPLDQKHITWVSGFITVDAVALKDFMNQLKPYQNCVLRIDPKVAQIKISGSYPIDDLDKTYKMIAKTYGLEIDEYMGGYFKYIQKK</sequence>
<dbReference type="OrthoDB" id="1099576at2"/>
<feature type="domain" description="FecR protein" evidence="2">
    <location>
        <begin position="40"/>
        <end position="133"/>
    </location>
</feature>
<dbReference type="EMBL" id="CP016895">
    <property type="protein sequence ID" value="AOA58370.1"/>
    <property type="molecule type" value="Genomic_DNA"/>
</dbReference>
<dbReference type="RefSeq" id="WP_067554670.1">
    <property type="nucleotide sequence ID" value="NZ_CP016895.1"/>
</dbReference>
<organism evidence="3 4">
    <name type="scientific">Acinetobacter larvae</name>
    <dbReference type="NCBI Taxonomy" id="1789224"/>
    <lineage>
        <taxon>Bacteria</taxon>
        <taxon>Pseudomonadati</taxon>
        <taxon>Pseudomonadota</taxon>
        <taxon>Gammaproteobacteria</taxon>
        <taxon>Moraxellales</taxon>
        <taxon>Moraxellaceae</taxon>
        <taxon>Acinetobacter</taxon>
    </lineage>
</organism>
<dbReference type="Proteomes" id="UP000093391">
    <property type="component" value="Chromosome"/>
</dbReference>
<feature type="transmembrane region" description="Helical" evidence="1">
    <location>
        <begin position="15"/>
        <end position="32"/>
    </location>
</feature>
<dbReference type="KEGG" id="ala:BFG52_08395"/>
<dbReference type="InterPro" id="IPR012373">
    <property type="entry name" value="Ferrdict_sens_TM"/>
</dbReference>
<evidence type="ECO:0000259" key="2">
    <source>
        <dbReference type="Pfam" id="PF04773"/>
    </source>
</evidence>
<dbReference type="GO" id="GO:0016989">
    <property type="term" value="F:sigma factor antagonist activity"/>
    <property type="evidence" value="ECO:0007669"/>
    <property type="project" value="TreeGrafter"/>
</dbReference>
<dbReference type="Pfam" id="PF04773">
    <property type="entry name" value="FecR"/>
    <property type="match status" value="1"/>
</dbReference>
<proteinExistence type="predicted"/>
<dbReference type="STRING" id="1789224.BFG52_08395"/>
<evidence type="ECO:0000313" key="4">
    <source>
        <dbReference type="Proteomes" id="UP000093391"/>
    </source>
</evidence>
<gene>
    <name evidence="3" type="ORF">BFG52_08395</name>
</gene>
<keyword evidence="1" id="KW-0812">Transmembrane</keyword>
<reference evidence="3 4" key="1">
    <citation type="submission" date="2016-08" db="EMBL/GenBank/DDBJ databases">
        <authorList>
            <person name="Seilhamer J.J."/>
        </authorList>
    </citation>
    <scope>NUCLEOTIDE SEQUENCE [LARGE SCALE GENOMIC DNA]</scope>
    <source>
        <strain evidence="3 4">BRTC-1</strain>
    </source>
</reference>
<evidence type="ECO:0000256" key="1">
    <source>
        <dbReference type="SAM" id="Phobius"/>
    </source>
</evidence>
<dbReference type="PANTHER" id="PTHR30273">
    <property type="entry name" value="PERIPLASMIC SIGNAL SENSOR AND SIGMA FACTOR ACTIVATOR FECR-RELATED"/>
    <property type="match status" value="1"/>
</dbReference>
<dbReference type="InterPro" id="IPR006860">
    <property type="entry name" value="FecR"/>
</dbReference>
<dbReference type="PANTHER" id="PTHR30273:SF2">
    <property type="entry name" value="PROTEIN FECR"/>
    <property type="match status" value="1"/>
</dbReference>
<keyword evidence="1" id="KW-1133">Transmembrane helix</keyword>
<name>A0A1B2LZJ3_9GAMM</name>